<keyword evidence="2" id="KW-0472">Membrane</keyword>
<reference evidence="4 5" key="1">
    <citation type="journal article" date="2019" name="Microbiol. Resour. Announc.">
        <title>Draft Genome Sequence of the Most Traditional epsilon-Poly-l-Lysine Producer, Streptomyces albulus NBRC14147.</title>
        <authorList>
            <person name="Yamanaka K."/>
            <person name="Hamano Y."/>
        </authorList>
    </citation>
    <scope>NUCLEOTIDE SEQUENCE [LARGE SCALE GENOMIC DNA]</scope>
    <source>
        <strain evidence="4 5">NBRC 14147</strain>
    </source>
</reference>
<comment type="caution">
    <text evidence="4">The sequence shown here is derived from an EMBL/GenBank/DDBJ whole genome shotgun (WGS) entry which is preliminary data.</text>
</comment>
<feature type="compositionally biased region" description="Low complexity" evidence="1">
    <location>
        <begin position="19"/>
        <end position="43"/>
    </location>
</feature>
<feature type="transmembrane region" description="Helical" evidence="2">
    <location>
        <begin position="57"/>
        <end position="75"/>
    </location>
</feature>
<evidence type="ECO:0000256" key="1">
    <source>
        <dbReference type="SAM" id="MobiDB-lite"/>
    </source>
</evidence>
<evidence type="ECO:0000313" key="4">
    <source>
        <dbReference type="EMBL" id="GCB90489.1"/>
    </source>
</evidence>
<proteinExistence type="predicted"/>
<name>A0A401QYP9_STRNR</name>
<evidence type="ECO:0000256" key="2">
    <source>
        <dbReference type="SAM" id="Phobius"/>
    </source>
</evidence>
<evidence type="ECO:0000313" key="5">
    <source>
        <dbReference type="Proteomes" id="UP000288351"/>
    </source>
</evidence>
<accession>A0A401QYP9</accession>
<feature type="domain" description="DUF6286" evidence="3">
    <location>
        <begin position="116"/>
        <end position="220"/>
    </location>
</feature>
<feature type="transmembrane region" description="Helical" evidence="2">
    <location>
        <begin position="106"/>
        <end position="127"/>
    </location>
</feature>
<dbReference type="Pfam" id="PF19803">
    <property type="entry name" value="DUF6286"/>
    <property type="match status" value="1"/>
</dbReference>
<dbReference type="InterPro" id="IPR046253">
    <property type="entry name" value="DUF6286"/>
</dbReference>
<keyword evidence="2" id="KW-0812">Transmembrane</keyword>
<dbReference type="EMBL" id="BHXC01000006">
    <property type="protein sequence ID" value="GCB90489.1"/>
    <property type="molecule type" value="Genomic_DNA"/>
</dbReference>
<dbReference type="AlphaFoldDB" id="A0A401QYP9"/>
<organism evidence="4 5">
    <name type="scientific">Streptomyces noursei</name>
    <name type="common">Streptomyces albulus</name>
    <dbReference type="NCBI Taxonomy" id="1971"/>
    <lineage>
        <taxon>Bacteria</taxon>
        <taxon>Bacillati</taxon>
        <taxon>Actinomycetota</taxon>
        <taxon>Actinomycetes</taxon>
        <taxon>Kitasatosporales</taxon>
        <taxon>Streptomycetaceae</taxon>
        <taxon>Streptomyces</taxon>
    </lineage>
</organism>
<dbReference type="Proteomes" id="UP000288351">
    <property type="component" value="Unassembled WGS sequence"/>
</dbReference>
<gene>
    <name evidence="4" type="ORF">SALB_03196</name>
</gene>
<sequence length="225" mass="23467">MSAPGDGRGAQAPDGAAPRTGARPDTAGGAPTAAPDAVDPAPRAGGSAGRFWAARRVPAALVALVLLAAAGLALYDVAAVRAGRTAMAWRRWLAQELAVRPLDDPWVLAAAAAAVALGIWLLVLAATPGLRAVLPMRRTAPGVRAGLDRPAAALVLRDRAMEVSGVQAVRVTVGRRRARARAVAHFRPLDEVRGDLVTVLEDGLRQLELTRPLRLGVDVRRPKGR</sequence>
<dbReference type="RefSeq" id="WP_016573896.1">
    <property type="nucleotide sequence ID" value="NZ_BHXC01000006.1"/>
</dbReference>
<evidence type="ECO:0000259" key="3">
    <source>
        <dbReference type="Pfam" id="PF19803"/>
    </source>
</evidence>
<feature type="region of interest" description="Disordered" evidence="1">
    <location>
        <begin position="1"/>
        <end position="43"/>
    </location>
</feature>
<keyword evidence="2" id="KW-1133">Transmembrane helix</keyword>
<protein>
    <recommendedName>
        <fullName evidence="3">DUF6286 domain-containing protein</fullName>
    </recommendedName>
</protein>